<accession>A0A154ISN2</accession>
<dbReference type="GO" id="GO:0006508">
    <property type="term" value="P:proteolysis"/>
    <property type="evidence" value="ECO:0007669"/>
    <property type="project" value="UniProtKB-KW"/>
</dbReference>
<dbReference type="RefSeq" id="WP_062939673.1">
    <property type="nucleotide sequence ID" value="NZ_CP171844.1"/>
</dbReference>
<dbReference type="Pfam" id="PF03575">
    <property type="entry name" value="Peptidase_S51"/>
    <property type="match status" value="1"/>
</dbReference>
<organism evidence="5">
    <name type="scientific">Rhizobium leguminosarum</name>
    <dbReference type="NCBI Taxonomy" id="384"/>
    <lineage>
        <taxon>Bacteria</taxon>
        <taxon>Pseudomonadati</taxon>
        <taxon>Pseudomonadota</taxon>
        <taxon>Alphaproteobacteria</taxon>
        <taxon>Hyphomicrobiales</taxon>
        <taxon>Rhizobiaceae</taxon>
        <taxon>Rhizobium/Agrobacterium group</taxon>
        <taxon>Rhizobium</taxon>
    </lineage>
</organism>
<protein>
    <submittedName>
        <fullName evidence="5">Peptidase E</fullName>
    </submittedName>
</protein>
<keyword evidence="3" id="KW-0378">Hydrolase</keyword>
<dbReference type="SUPFAM" id="SSF52317">
    <property type="entry name" value="Class I glutamine amidotransferase-like"/>
    <property type="match status" value="1"/>
</dbReference>
<evidence type="ECO:0000256" key="1">
    <source>
        <dbReference type="ARBA" id="ARBA00006534"/>
    </source>
</evidence>
<dbReference type="GO" id="GO:0008236">
    <property type="term" value="F:serine-type peptidase activity"/>
    <property type="evidence" value="ECO:0007669"/>
    <property type="project" value="UniProtKB-KW"/>
</dbReference>
<name>A0A154ISN2_RHILE</name>
<evidence type="ECO:0000256" key="2">
    <source>
        <dbReference type="ARBA" id="ARBA00022670"/>
    </source>
</evidence>
<dbReference type="Gene3D" id="3.40.50.880">
    <property type="match status" value="1"/>
</dbReference>
<dbReference type="EMBL" id="LVYU01000001">
    <property type="protein sequence ID" value="KZB03426.1"/>
    <property type="molecule type" value="Genomic_DNA"/>
</dbReference>
<comment type="similarity">
    <text evidence="1">Belongs to the peptidase S51 family.</text>
</comment>
<reference evidence="5" key="1">
    <citation type="submission" date="2016-03" db="EMBL/GenBank/DDBJ databases">
        <title>Microsymbionts genomes from the relict species Vavilovia formosa.</title>
        <authorList>
            <person name="Chirak E."/>
            <person name="Kimeklis A."/>
            <person name="Kopat V."/>
            <person name="Andronov E."/>
        </authorList>
    </citation>
    <scope>NUCLEOTIDE SEQUENCE [LARGE SCALE GENOMIC DNA]</scope>
    <source>
        <strain evidence="5">Vaf12</strain>
    </source>
</reference>
<proteinExistence type="inferred from homology"/>
<gene>
    <name evidence="5" type="ORF">A4A59_00135</name>
</gene>
<evidence type="ECO:0000256" key="3">
    <source>
        <dbReference type="ARBA" id="ARBA00022801"/>
    </source>
</evidence>
<evidence type="ECO:0000313" key="5">
    <source>
        <dbReference type="EMBL" id="KZB03426.1"/>
    </source>
</evidence>
<dbReference type="AlphaFoldDB" id="A0A154ISN2"/>
<dbReference type="CDD" id="cd03129">
    <property type="entry name" value="GAT1_Peptidase_E_like"/>
    <property type="match status" value="1"/>
</dbReference>
<dbReference type="InterPro" id="IPR005320">
    <property type="entry name" value="Peptidase_S51"/>
</dbReference>
<sequence>MITALYSDQVIAENAPTDRRLAALVVARGNRIGYIASGPEPQREFFNEKRRYYRSYGLSLDLFFDLDVLSGDEEIGRLFSCSAIHLTGGHTGDFLRRLRRNGMLDKLRSWALDDGILVGTSAGAILMTPTIAVDALFSGGSPDAAQDGAALDLLPFEFFPHLNDDPGYLSALLRYSQTTATPILACRDGEGLILGNGLIEIFGAPLTISGGFAEAADRGRIADLLSRA</sequence>
<evidence type="ECO:0000256" key="4">
    <source>
        <dbReference type="ARBA" id="ARBA00022825"/>
    </source>
</evidence>
<keyword evidence="2" id="KW-0645">Protease</keyword>
<dbReference type="InterPro" id="IPR029062">
    <property type="entry name" value="Class_I_gatase-like"/>
</dbReference>
<keyword evidence="4" id="KW-0720">Serine protease</keyword>
<comment type="caution">
    <text evidence="5">The sequence shown here is derived from an EMBL/GenBank/DDBJ whole genome shotgun (WGS) entry which is preliminary data.</text>
</comment>